<dbReference type="Proteomes" id="UP001239111">
    <property type="component" value="Chromosome 1"/>
</dbReference>
<gene>
    <name evidence="1" type="ORF">QAD02_020312</name>
</gene>
<sequence length="200" mass="20737">MEVDGPLPEPALEDVPPGGPAAPIVKQLHEAEAPPQAQPRAHIHEAGRQPEPGAAVLGSVQGRVLGNAAAHDGVYHVAHGGAQGGAHGGAHGGGRGGAQGGAHGGARGGALDGAQGGAHGPHPYRGVRAGRLVQGRRRLRNFIRTMNVVSEEFSGPEYANENQYENNGNGNQYQNNADRNQNQNNANNGNMNRNGRNYFN</sequence>
<organism evidence="1 2">
    <name type="scientific">Eretmocerus hayati</name>
    <dbReference type="NCBI Taxonomy" id="131215"/>
    <lineage>
        <taxon>Eukaryota</taxon>
        <taxon>Metazoa</taxon>
        <taxon>Ecdysozoa</taxon>
        <taxon>Arthropoda</taxon>
        <taxon>Hexapoda</taxon>
        <taxon>Insecta</taxon>
        <taxon>Pterygota</taxon>
        <taxon>Neoptera</taxon>
        <taxon>Endopterygota</taxon>
        <taxon>Hymenoptera</taxon>
        <taxon>Apocrita</taxon>
        <taxon>Proctotrupomorpha</taxon>
        <taxon>Chalcidoidea</taxon>
        <taxon>Aphelinidae</taxon>
        <taxon>Aphelininae</taxon>
        <taxon>Eretmocerus</taxon>
    </lineage>
</organism>
<name>A0ACC2PLP7_9HYME</name>
<reference evidence="1" key="1">
    <citation type="submission" date="2023-04" db="EMBL/GenBank/DDBJ databases">
        <title>A chromosome-level genome assembly of the parasitoid wasp Eretmocerus hayati.</title>
        <authorList>
            <person name="Zhong Y."/>
            <person name="Liu S."/>
            <person name="Liu Y."/>
        </authorList>
    </citation>
    <scope>NUCLEOTIDE SEQUENCE</scope>
    <source>
        <strain evidence="1">ZJU_SS_LIU_2023</strain>
    </source>
</reference>
<proteinExistence type="predicted"/>
<protein>
    <submittedName>
        <fullName evidence="1">Uncharacterized protein</fullName>
    </submittedName>
</protein>
<evidence type="ECO:0000313" key="2">
    <source>
        <dbReference type="Proteomes" id="UP001239111"/>
    </source>
</evidence>
<keyword evidence="2" id="KW-1185">Reference proteome</keyword>
<comment type="caution">
    <text evidence="1">The sequence shown here is derived from an EMBL/GenBank/DDBJ whole genome shotgun (WGS) entry which is preliminary data.</text>
</comment>
<accession>A0ACC2PLP7</accession>
<dbReference type="EMBL" id="CM056741">
    <property type="protein sequence ID" value="KAJ8684520.1"/>
    <property type="molecule type" value="Genomic_DNA"/>
</dbReference>
<evidence type="ECO:0000313" key="1">
    <source>
        <dbReference type="EMBL" id="KAJ8684520.1"/>
    </source>
</evidence>